<evidence type="ECO:0000313" key="3">
    <source>
        <dbReference type="Proteomes" id="UP000801428"/>
    </source>
</evidence>
<keyword evidence="1" id="KW-0732">Signal</keyword>
<feature type="chain" id="PRO_5040441589" evidence="1">
    <location>
        <begin position="20"/>
        <end position="219"/>
    </location>
</feature>
<proteinExistence type="predicted"/>
<feature type="signal peptide" evidence="1">
    <location>
        <begin position="1"/>
        <end position="19"/>
    </location>
</feature>
<dbReference type="AlphaFoldDB" id="A0A9P4TA35"/>
<name>A0A9P4TA35_CURKU</name>
<reference evidence="2" key="1">
    <citation type="submission" date="2019-04" db="EMBL/GenBank/DDBJ databases">
        <title>Sequencing of skin fungus with MAO and IRED activity.</title>
        <authorList>
            <person name="Marsaioli A.J."/>
            <person name="Bonatto J.M.C."/>
            <person name="Reis Junior O."/>
        </authorList>
    </citation>
    <scope>NUCLEOTIDE SEQUENCE</scope>
    <source>
        <strain evidence="2">30M1</strain>
    </source>
</reference>
<evidence type="ECO:0000256" key="1">
    <source>
        <dbReference type="SAM" id="SignalP"/>
    </source>
</evidence>
<sequence>MYNTLTALALLTTLTTALSLPTKRGDSGPVIWTSPDGKGNTKVRFGDEKVYVGACDPKNVVIKSVYDNCYDEGFCNSASWSLQCEQSDAATHTITLTAPEGQYQPWIKNGLVEAIQAALGTDGVVETKTINAMSGGGCVGCPWKATPITVHYMPSTIGISHLNDGKVPDVITLNIVNEDDKADGGLCEILTGLGGSIAGSINGVAGGIFGVASLACKAI</sequence>
<gene>
    <name evidence="2" type="ORF">E8E13_006168</name>
</gene>
<dbReference type="Proteomes" id="UP000801428">
    <property type="component" value="Unassembled WGS sequence"/>
</dbReference>
<evidence type="ECO:0000313" key="2">
    <source>
        <dbReference type="EMBL" id="KAF2998251.1"/>
    </source>
</evidence>
<keyword evidence="3" id="KW-1185">Reference proteome</keyword>
<dbReference type="EMBL" id="SWKU01000020">
    <property type="protein sequence ID" value="KAF2998251.1"/>
    <property type="molecule type" value="Genomic_DNA"/>
</dbReference>
<comment type="caution">
    <text evidence="2">The sequence shown here is derived from an EMBL/GenBank/DDBJ whole genome shotgun (WGS) entry which is preliminary data.</text>
</comment>
<organism evidence="2 3">
    <name type="scientific">Curvularia kusanoi</name>
    <name type="common">Cochliobolus kusanoi</name>
    <dbReference type="NCBI Taxonomy" id="90978"/>
    <lineage>
        <taxon>Eukaryota</taxon>
        <taxon>Fungi</taxon>
        <taxon>Dikarya</taxon>
        <taxon>Ascomycota</taxon>
        <taxon>Pezizomycotina</taxon>
        <taxon>Dothideomycetes</taxon>
        <taxon>Pleosporomycetidae</taxon>
        <taxon>Pleosporales</taxon>
        <taxon>Pleosporineae</taxon>
        <taxon>Pleosporaceae</taxon>
        <taxon>Curvularia</taxon>
    </lineage>
</organism>
<accession>A0A9P4TA35</accession>
<dbReference type="OrthoDB" id="4704201at2759"/>
<protein>
    <submittedName>
        <fullName evidence="2">Uncharacterized protein</fullName>
    </submittedName>
</protein>